<dbReference type="EMBL" id="JARAOO010000004">
    <property type="protein sequence ID" value="KAJ7971776.1"/>
    <property type="molecule type" value="Genomic_DNA"/>
</dbReference>
<dbReference type="GO" id="GO:0009507">
    <property type="term" value="C:chloroplast"/>
    <property type="evidence" value="ECO:0007669"/>
    <property type="project" value="InterPro"/>
</dbReference>
<organism evidence="1 2">
    <name type="scientific">Quillaja saponaria</name>
    <name type="common">Soap bark tree</name>
    <dbReference type="NCBI Taxonomy" id="32244"/>
    <lineage>
        <taxon>Eukaryota</taxon>
        <taxon>Viridiplantae</taxon>
        <taxon>Streptophyta</taxon>
        <taxon>Embryophyta</taxon>
        <taxon>Tracheophyta</taxon>
        <taxon>Spermatophyta</taxon>
        <taxon>Magnoliopsida</taxon>
        <taxon>eudicotyledons</taxon>
        <taxon>Gunneridae</taxon>
        <taxon>Pentapetalae</taxon>
        <taxon>rosids</taxon>
        <taxon>fabids</taxon>
        <taxon>Fabales</taxon>
        <taxon>Quillajaceae</taxon>
        <taxon>Quillaja</taxon>
    </lineage>
</organism>
<gene>
    <name evidence="1" type="ORF">O6P43_009753</name>
</gene>
<dbReference type="InterPro" id="IPR009856">
    <property type="entry name" value="Lir1"/>
</dbReference>
<keyword evidence="2" id="KW-1185">Reference proteome</keyword>
<dbReference type="PANTHER" id="PTHR36762">
    <property type="entry name" value="LIGHT-REGULATED PROTEIN 1, CHLOROPLASTIC"/>
    <property type="match status" value="1"/>
</dbReference>
<dbReference type="Proteomes" id="UP001163823">
    <property type="component" value="Chromosome 4"/>
</dbReference>
<name>A0AAD7PZ26_QUISA</name>
<proteinExistence type="predicted"/>
<comment type="caution">
    <text evidence="1">The sequence shown here is derived from an EMBL/GenBank/DDBJ whole genome shotgun (WGS) entry which is preliminary data.</text>
</comment>
<dbReference type="Pfam" id="PF07207">
    <property type="entry name" value="Lir1"/>
    <property type="match status" value="1"/>
</dbReference>
<sequence length="140" mass="15257">MFSATVHCIAGISTFSCARKACHSRFVSKATITSSVTLRYSPIKASSVANDTSTVDYTSVISVFPAEACETIGGDACLADIYPEVKLEPEPRNDTARIAATEDVDRQYLEYNDSKTVFQSEACDDLGGHFCEAEYQRGVY</sequence>
<reference evidence="1" key="1">
    <citation type="journal article" date="2023" name="Science">
        <title>Elucidation of the pathway for biosynthesis of saponin adjuvants from the soapbark tree.</title>
        <authorList>
            <person name="Reed J."/>
            <person name="Orme A."/>
            <person name="El-Demerdash A."/>
            <person name="Owen C."/>
            <person name="Martin L.B.B."/>
            <person name="Misra R.C."/>
            <person name="Kikuchi S."/>
            <person name="Rejzek M."/>
            <person name="Martin A.C."/>
            <person name="Harkess A."/>
            <person name="Leebens-Mack J."/>
            <person name="Louveau T."/>
            <person name="Stephenson M.J."/>
            <person name="Osbourn A."/>
        </authorList>
    </citation>
    <scope>NUCLEOTIDE SEQUENCE</scope>
    <source>
        <strain evidence="1">S10</strain>
    </source>
</reference>
<evidence type="ECO:0000313" key="1">
    <source>
        <dbReference type="EMBL" id="KAJ7971776.1"/>
    </source>
</evidence>
<accession>A0AAD7PZ26</accession>
<dbReference type="PANTHER" id="PTHR36762:SF2">
    <property type="entry name" value="LIGHT-REGULATED PROTEIN 1, CHLOROPLASTIC"/>
    <property type="match status" value="1"/>
</dbReference>
<evidence type="ECO:0000313" key="2">
    <source>
        <dbReference type="Proteomes" id="UP001163823"/>
    </source>
</evidence>
<dbReference type="KEGG" id="qsa:O6P43_009753"/>
<protein>
    <submittedName>
        <fullName evidence="1">Light-regulated protein</fullName>
    </submittedName>
</protein>
<dbReference type="AlphaFoldDB" id="A0AAD7PZ26"/>